<dbReference type="CDD" id="cd03784">
    <property type="entry name" value="GT1_Gtf-like"/>
    <property type="match status" value="1"/>
</dbReference>
<proteinExistence type="inferred from homology"/>
<dbReference type="InterPro" id="IPR058980">
    <property type="entry name" value="Glyco_transf_N"/>
</dbReference>
<evidence type="ECO:0000256" key="2">
    <source>
        <dbReference type="ARBA" id="ARBA00022679"/>
    </source>
</evidence>
<evidence type="ECO:0000313" key="4">
    <source>
        <dbReference type="EMBL" id="KAF6161076.1"/>
    </source>
</evidence>
<evidence type="ECO:0000313" key="5">
    <source>
        <dbReference type="Proteomes" id="UP000541444"/>
    </source>
</evidence>
<dbReference type="InterPro" id="IPR035595">
    <property type="entry name" value="UDP_glycos_trans_CS"/>
</dbReference>
<dbReference type="Proteomes" id="UP000541444">
    <property type="component" value="Unassembled WGS sequence"/>
</dbReference>
<dbReference type="EMBL" id="JACGCM010001144">
    <property type="protein sequence ID" value="KAF6161076.1"/>
    <property type="molecule type" value="Genomic_DNA"/>
</dbReference>
<dbReference type="PANTHER" id="PTHR11926:SF1392">
    <property type="entry name" value="GLYCOSYLTRANSFERASE"/>
    <property type="match status" value="1"/>
</dbReference>
<name>A0A7J7N1R5_9MAGN</name>
<dbReference type="OrthoDB" id="5835829at2759"/>
<keyword evidence="2" id="KW-0808">Transferase</keyword>
<comment type="similarity">
    <text evidence="1">Belongs to the UDP-glycosyltransferase family.</text>
</comment>
<keyword evidence="5" id="KW-1185">Reference proteome</keyword>
<dbReference type="PANTHER" id="PTHR11926">
    <property type="entry name" value="GLUCOSYL/GLUCURONOSYL TRANSFERASES"/>
    <property type="match status" value="1"/>
</dbReference>
<dbReference type="FunFam" id="3.40.50.2000:FF:000040">
    <property type="entry name" value="UDP-glycosyltransferase 76C1"/>
    <property type="match status" value="1"/>
</dbReference>
<evidence type="ECO:0000256" key="1">
    <source>
        <dbReference type="ARBA" id="ARBA00009995"/>
    </source>
</evidence>
<reference evidence="4 5" key="1">
    <citation type="journal article" date="2020" name="IScience">
        <title>Genome Sequencing of the Endangered Kingdonia uniflora (Circaeasteraceae, Ranunculales) Reveals Potential Mechanisms of Evolutionary Specialization.</title>
        <authorList>
            <person name="Sun Y."/>
            <person name="Deng T."/>
            <person name="Zhang A."/>
            <person name="Moore M.J."/>
            <person name="Landis J.B."/>
            <person name="Lin N."/>
            <person name="Zhang H."/>
            <person name="Zhang X."/>
            <person name="Huang J."/>
            <person name="Zhang X."/>
            <person name="Sun H."/>
            <person name="Wang H."/>
        </authorList>
    </citation>
    <scope>NUCLEOTIDE SEQUENCE [LARGE SCALE GENOMIC DNA]</scope>
    <source>
        <strain evidence="4">TB1705</strain>
        <tissue evidence="4">Leaf</tissue>
    </source>
</reference>
<dbReference type="Pfam" id="PF26168">
    <property type="entry name" value="Glyco_transf_N"/>
    <property type="match status" value="1"/>
</dbReference>
<dbReference type="Gene3D" id="3.40.50.2000">
    <property type="entry name" value="Glycogen Phosphorylase B"/>
    <property type="match status" value="2"/>
</dbReference>
<accession>A0A7J7N1R5</accession>
<dbReference type="PROSITE" id="PS00375">
    <property type="entry name" value="UDPGT"/>
    <property type="match status" value="1"/>
</dbReference>
<feature type="domain" description="Glycosyltransferase N-terminal" evidence="3">
    <location>
        <begin position="142"/>
        <end position="282"/>
    </location>
</feature>
<sequence>MLAKLFWRIIKEPDKLWAHNMCTKYTPKESPMLAIAQPTDSWIWKGIIKARNRIWPDLCWHISTGVNIPCKGHSQVEAGKEWYSYYALVSQLFPNEADSGYDSARAADPEEAETISVIRGMEAAHSLGIDRFNKMEPKQVPSVLILPLPAQGHVSSMLKLAELLCLAGLHVTFLNTEQNHQRLVKFTDASSRFTKFPAFRFETLPDIPSDIQNPENLIKEMFAGIDRVIKPAFRELLISGREKAEEWPPVTCIIADGVMSFTIDVAKEFGIPNIAFRTISAACFWAYLCIPKLIQEDELPFKDGDLNKQITCVPGMESFLRRRDLPSFLQAKEFSDPSIQIVHTQSSKSMSSSAFILNSIEELENPMPSHIGTLACAKVYTIGPLSALLSSKKNTTSSTSLRAVDKSCLTWLDSQQLKSVLYVSFGSIAVVTAEQLLEFWYGIVNSGKPFLWVMRPDSIIGERQIPEELMLATKERGCMVDWSPQEEVLEHSSIGGFLTHSGWNSTLEAITAGAPMLCWPYFADQQINSRYVDAVWKIGLDMKDMCERSIIERMVRDLMEDRKDEFMKSSEKIANMVRSCVEEGGSSYRNFERLVEDISSMSL</sequence>
<dbReference type="SUPFAM" id="SSF53756">
    <property type="entry name" value="UDP-Glycosyltransferase/glycogen phosphorylase"/>
    <property type="match status" value="1"/>
</dbReference>
<gene>
    <name evidence="4" type="ORF">GIB67_007717</name>
</gene>
<dbReference type="AlphaFoldDB" id="A0A7J7N1R5"/>
<protein>
    <recommendedName>
        <fullName evidence="3">Glycosyltransferase N-terminal domain-containing protein</fullName>
    </recommendedName>
</protein>
<comment type="caution">
    <text evidence="4">The sequence shown here is derived from an EMBL/GenBank/DDBJ whole genome shotgun (WGS) entry which is preliminary data.</text>
</comment>
<evidence type="ECO:0000259" key="3">
    <source>
        <dbReference type="Pfam" id="PF26168"/>
    </source>
</evidence>
<organism evidence="4 5">
    <name type="scientific">Kingdonia uniflora</name>
    <dbReference type="NCBI Taxonomy" id="39325"/>
    <lineage>
        <taxon>Eukaryota</taxon>
        <taxon>Viridiplantae</taxon>
        <taxon>Streptophyta</taxon>
        <taxon>Embryophyta</taxon>
        <taxon>Tracheophyta</taxon>
        <taxon>Spermatophyta</taxon>
        <taxon>Magnoliopsida</taxon>
        <taxon>Ranunculales</taxon>
        <taxon>Circaeasteraceae</taxon>
        <taxon>Kingdonia</taxon>
    </lineage>
</organism>
<dbReference type="GO" id="GO:0080043">
    <property type="term" value="F:quercetin 3-O-glucosyltransferase activity"/>
    <property type="evidence" value="ECO:0007669"/>
    <property type="project" value="TreeGrafter"/>
</dbReference>
<dbReference type="Pfam" id="PF00201">
    <property type="entry name" value="UDPGT"/>
    <property type="match status" value="1"/>
</dbReference>
<dbReference type="InterPro" id="IPR002213">
    <property type="entry name" value="UDP_glucos_trans"/>
</dbReference>
<dbReference type="GO" id="GO:0080044">
    <property type="term" value="F:quercetin 7-O-glucosyltransferase activity"/>
    <property type="evidence" value="ECO:0007669"/>
    <property type="project" value="TreeGrafter"/>
</dbReference>